<dbReference type="OrthoDB" id="9997739at2759"/>
<dbReference type="InterPro" id="IPR011333">
    <property type="entry name" value="SKP1/BTB/POZ_sf"/>
</dbReference>
<gene>
    <name evidence="2" type="ORF">D0Z07_3629</name>
</gene>
<feature type="region of interest" description="Disordered" evidence="1">
    <location>
        <begin position="298"/>
        <end position="343"/>
    </location>
</feature>
<feature type="compositionally biased region" description="Basic residues" evidence="1">
    <location>
        <begin position="327"/>
        <end position="343"/>
    </location>
</feature>
<evidence type="ECO:0000313" key="3">
    <source>
        <dbReference type="Proteomes" id="UP000785200"/>
    </source>
</evidence>
<dbReference type="Gene3D" id="3.30.710.10">
    <property type="entry name" value="Potassium Channel Kv1.1, Chain A"/>
    <property type="match status" value="1"/>
</dbReference>
<evidence type="ECO:0000313" key="2">
    <source>
        <dbReference type="EMBL" id="KAG0649596.1"/>
    </source>
</evidence>
<organism evidence="2 3">
    <name type="scientific">Hyphodiscus hymeniophilus</name>
    <dbReference type="NCBI Taxonomy" id="353542"/>
    <lineage>
        <taxon>Eukaryota</taxon>
        <taxon>Fungi</taxon>
        <taxon>Dikarya</taxon>
        <taxon>Ascomycota</taxon>
        <taxon>Pezizomycotina</taxon>
        <taxon>Leotiomycetes</taxon>
        <taxon>Helotiales</taxon>
        <taxon>Hyphodiscaceae</taxon>
        <taxon>Hyphodiscus</taxon>
    </lineage>
</organism>
<evidence type="ECO:0000256" key="1">
    <source>
        <dbReference type="SAM" id="MobiDB-lite"/>
    </source>
</evidence>
<dbReference type="EMBL" id="VNKQ01000007">
    <property type="protein sequence ID" value="KAG0649596.1"/>
    <property type="molecule type" value="Genomic_DNA"/>
</dbReference>
<dbReference type="Proteomes" id="UP000785200">
    <property type="component" value="Unassembled WGS sequence"/>
</dbReference>
<protein>
    <recommendedName>
        <fullName evidence="4">BTB domain-containing protein</fullName>
    </recommendedName>
</protein>
<keyword evidence="3" id="KW-1185">Reference proteome</keyword>
<dbReference type="PANTHER" id="PTHR47843">
    <property type="entry name" value="BTB DOMAIN-CONTAINING PROTEIN-RELATED"/>
    <property type="match status" value="1"/>
</dbReference>
<evidence type="ECO:0008006" key="4">
    <source>
        <dbReference type="Google" id="ProtNLM"/>
    </source>
</evidence>
<proteinExistence type="predicted"/>
<sequence>MVAPFSKALNSRLFKFTVGGEVDDAASEYFLHEDAVAQLSSPLEKMMKGGVGGKFSEAQAGATAWPSVRKVTFECFAEFAYTCDYSIPEPVVREVFEGGIAEFTDDAEDIPRCELEPNQDPWSQAIFSRKDKSKLRRSEKKCRQWPEESVDEITEKPRYSGPMLAESFQTLAYPLLSPRNHSAACDLILPFSKTSSYQNILLCHATLYILADLWMIDSLKALTLFKLHAMLCAFKLNDKNAEDIVGLARYAYQEGPGSDGGIGGLRNLICQYMASNAVVLSLDAGFIALLEEGGPLVETTSDDSGYSNDEENHGEDADDLDGIEKRVKSKKSQKKKKSLVSERKKKSALLALARYDYFKNGNLILKDYTRDDNQERKRYRQRQRQ</sequence>
<dbReference type="AlphaFoldDB" id="A0A9P6VJZ3"/>
<name>A0A9P6VJZ3_9HELO</name>
<accession>A0A9P6VJZ3</accession>
<feature type="compositionally biased region" description="Polar residues" evidence="1">
    <location>
        <begin position="298"/>
        <end position="307"/>
    </location>
</feature>
<comment type="caution">
    <text evidence="2">The sequence shown here is derived from an EMBL/GenBank/DDBJ whole genome shotgun (WGS) entry which is preliminary data.</text>
</comment>
<reference evidence="2" key="1">
    <citation type="submission" date="2019-07" db="EMBL/GenBank/DDBJ databases">
        <title>Hyphodiscus hymeniophilus genome sequencing and assembly.</title>
        <authorList>
            <person name="Kramer G."/>
            <person name="Nodwell J."/>
        </authorList>
    </citation>
    <scope>NUCLEOTIDE SEQUENCE</scope>
    <source>
        <strain evidence="2">ATCC 34498</strain>
    </source>
</reference>